<sequence>MIELGLERITRLLKHTTLPWKAIHVAGTNGKGSICAAISAMLHAQGVRCGRFTSPHLIDQWDCITINERPVSESLFRDVHSGFISLSKKENIRASEFELLTATAFEVFTKEKVEIAVVETGMGGRLDATNVLEQPLVTIISKIGLDHQAFLGDTLAKIAAEKAGILKPGVPCFIDATNDEEALQAIQKTASTINAGPLSYIDNLPAVPQLSSLPQQPHQRTNLALALHATTLALQTLHALPTPPAPASLLPAALSTRLPGRLQHLSLAPLIPRTAPILLDGAHNADSAAVLGAYTDAHLRPTGPVTYVLAMSAGKDHAGILGPLLRDGDSVVAAEFGPVEGMPWVRAMGAGELLDAARGMVRLKGEREAGGDVLGALRVAGEMAGEGPLVVAGSLYLVGDVLRLLRDRGVDVYGIGTVAEKVG</sequence>
<evidence type="ECO:0000256" key="5">
    <source>
        <dbReference type="ARBA" id="ARBA00022840"/>
    </source>
</evidence>
<keyword evidence="6" id="KW-0460">Magnesium</keyword>
<keyword evidence="2 7" id="KW-0436">Ligase</keyword>
<keyword evidence="7" id="KW-0554">One-carbon metabolism</keyword>
<proteinExistence type="inferred from homology"/>
<dbReference type="EC" id="6.3.2.12" evidence="7"/>
<feature type="domain" description="Mur ligase central" evidence="8">
    <location>
        <begin position="25"/>
        <end position="181"/>
    </location>
</feature>
<dbReference type="Gene3D" id="3.90.190.20">
    <property type="entry name" value="Mur ligase, C-terminal domain"/>
    <property type="match status" value="1"/>
</dbReference>
<dbReference type="InterPro" id="IPR018109">
    <property type="entry name" value="Folylpolyglutamate_synth_CS"/>
</dbReference>
<organism evidence="9 10">
    <name type="scientific">Coniosporium apollinis</name>
    <dbReference type="NCBI Taxonomy" id="61459"/>
    <lineage>
        <taxon>Eukaryota</taxon>
        <taxon>Fungi</taxon>
        <taxon>Dikarya</taxon>
        <taxon>Ascomycota</taxon>
        <taxon>Pezizomycotina</taxon>
        <taxon>Dothideomycetes</taxon>
        <taxon>Dothideomycetes incertae sedis</taxon>
        <taxon>Coniosporium</taxon>
    </lineage>
</organism>
<dbReference type="NCBIfam" id="TIGR01499">
    <property type="entry name" value="folC"/>
    <property type="match status" value="1"/>
</dbReference>
<keyword evidence="5 7" id="KW-0067">ATP-binding</keyword>
<dbReference type="EMBL" id="JAPDRL010000143">
    <property type="protein sequence ID" value="KAJ9655974.1"/>
    <property type="molecule type" value="Genomic_DNA"/>
</dbReference>
<dbReference type="InterPro" id="IPR013221">
    <property type="entry name" value="Mur_ligase_cen"/>
</dbReference>
<accession>A0ABQ9NGB8</accession>
<reference evidence="9" key="1">
    <citation type="submission" date="2022-10" db="EMBL/GenBank/DDBJ databases">
        <title>Culturing micro-colonial fungi from biological soil crusts in the Mojave desert and describing Neophaeococcomyces mojavensis, and introducing the new genera and species Taxawa tesnikishii.</title>
        <authorList>
            <person name="Kurbessoian T."/>
            <person name="Stajich J.E."/>
        </authorList>
    </citation>
    <scope>NUCLEOTIDE SEQUENCE</scope>
    <source>
        <strain evidence="9">TK_1</strain>
    </source>
</reference>
<dbReference type="InterPro" id="IPR001645">
    <property type="entry name" value="Folylpolyglutamate_synth"/>
</dbReference>
<evidence type="ECO:0000256" key="6">
    <source>
        <dbReference type="ARBA" id="ARBA00022842"/>
    </source>
</evidence>
<dbReference type="Gene3D" id="3.40.1190.10">
    <property type="entry name" value="Mur-like, catalytic domain"/>
    <property type="match status" value="1"/>
</dbReference>
<dbReference type="PANTHER" id="PTHR11136:SF0">
    <property type="entry name" value="DIHYDROFOLATE SYNTHETASE-RELATED"/>
    <property type="match status" value="1"/>
</dbReference>
<evidence type="ECO:0000256" key="1">
    <source>
        <dbReference type="ARBA" id="ARBA00008276"/>
    </source>
</evidence>
<name>A0ABQ9NGB8_9PEZI</name>
<comment type="caution">
    <text evidence="9">The sequence shown here is derived from an EMBL/GenBank/DDBJ whole genome shotgun (WGS) entry which is preliminary data.</text>
</comment>
<evidence type="ECO:0000256" key="3">
    <source>
        <dbReference type="ARBA" id="ARBA00022723"/>
    </source>
</evidence>
<comment type="pathway">
    <text evidence="7">Cofactor biosynthesis; tetrahydrofolylpolyglutamate biosynthesis.</text>
</comment>
<dbReference type="GO" id="GO:0008841">
    <property type="term" value="F:dihydrofolate synthase activity"/>
    <property type="evidence" value="ECO:0007669"/>
    <property type="project" value="UniProtKB-EC"/>
</dbReference>
<dbReference type="Pfam" id="PF08245">
    <property type="entry name" value="Mur_ligase_M"/>
    <property type="match status" value="1"/>
</dbReference>
<dbReference type="SUPFAM" id="SSF53623">
    <property type="entry name" value="MurD-like peptide ligases, catalytic domain"/>
    <property type="match status" value="1"/>
</dbReference>
<dbReference type="Proteomes" id="UP001172684">
    <property type="component" value="Unassembled WGS sequence"/>
</dbReference>
<evidence type="ECO:0000256" key="2">
    <source>
        <dbReference type="ARBA" id="ARBA00022598"/>
    </source>
</evidence>
<protein>
    <recommendedName>
        <fullName evidence="7">Dihydrofolate synthetase</fullName>
        <ecNumber evidence="7">6.3.2.12</ecNumber>
    </recommendedName>
</protein>
<dbReference type="InterPro" id="IPR036615">
    <property type="entry name" value="Mur_ligase_C_dom_sf"/>
</dbReference>
<dbReference type="SUPFAM" id="SSF53244">
    <property type="entry name" value="MurD-like peptide ligases, peptide-binding domain"/>
    <property type="match status" value="1"/>
</dbReference>
<evidence type="ECO:0000313" key="10">
    <source>
        <dbReference type="Proteomes" id="UP001172684"/>
    </source>
</evidence>
<evidence type="ECO:0000313" key="9">
    <source>
        <dbReference type="EMBL" id="KAJ9655974.1"/>
    </source>
</evidence>
<keyword evidence="3" id="KW-0479">Metal-binding</keyword>
<dbReference type="PIRSF" id="PIRSF001563">
    <property type="entry name" value="Folylpolyglu_synth"/>
    <property type="match status" value="1"/>
</dbReference>
<comment type="similarity">
    <text evidence="1 7">Belongs to the folylpolyglutamate synthase family.</text>
</comment>
<evidence type="ECO:0000259" key="8">
    <source>
        <dbReference type="Pfam" id="PF08245"/>
    </source>
</evidence>
<dbReference type="PROSITE" id="PS01012">
    <property type="entry name" value="FOLYLPOLYGLU_SYNT_2"/>
    <property type="match status" value="1"/>
</dbReference>
<evidence type="ECO:0000256" key="7">
    <source>
        <dbReference type="PIRNR" id="PIRNR001563"/>
    </source>
</evidence>
<gene>
    <name evidence="9" type="primary">FOL3</name>
    <name evidence="9" type="ORF">H2201_008691</name>
</gene>
<comment type="catalytic activity">
    <reaction evidence="7">
        <text>7,8-dihydropteroate + L-glutamate + ATP = 7,8-dihydrofolate + ADP + phosphate + H(+)</text>
        <dbReference type="Rhea" id="RHEA:23584"/>
        <dbReference type="ChEBI" id="CHEBI:15378"/>
        <dbReference type="ChEBI" id="CHEBI:17839"/>
        <dbReference type="ChEBI" id="CHEBI:29985"/>
        <dbReference type="ChEBI" id="CHEBI:30616"/>
        <dbReference type="ChEBI" id="CHEBI:43474"/>
        <dbReference type="ChEBI" id="CHEBI:57451"/>
        <dbReference type="ChEBI" id="CHEBI:456216"/>
        <dbReference type="EC" id="6.3.2.12"/>
    </reaction>
</comment>
<dbReference type="InterPro" id="IPR036565">
    <property type="entry name" value="Mur-like_cat_sf"/>
</dbReference>
<keyword evidence="4 7" id="KW-0547">Nucleotide-binding</keyword>
<dbReference type="PANTHER" id="PTHR11136">
    <property type="entry name" value="FOLYLPOLYGLUTAMATE SYNTHASE-RELATED"/>
    <property type="match status" value="1"/>
</dbReference>
<keyword evidence="10" id="KW-1185">Reference proteome</keyword>
<evidence type="ECO:0000256" key="4">
    <source>
        <dbReference type="ARBA" id="ARBA00022741"/>
    </source>
</evidence>